<dbReference type="Proteomes" id="UP000028488">
    <property type="component" value="Chromosome"/>
</dbReference>
<feature type="domain" description="ABC transmembrane type-1" evidence="7">
    <location>
        <begin position="15"/>
        <end position="197"/>
    </location>
</feature>
<dbReference type="GO" id="GO:0055085">
    <property type="term" value="P:transmembrane transport"/>
    <property type="evidence" value="ECO:0007669"/>
    <property type="project" value="InterPro"/>
</dbReference>
<dbReference type="GO" id="GO:0031460">
    <property type="term" value="P:glycine betaine transport"/>
    <property type="evidence" value="ECO:0007669"/>
    <property type="project" value="TreeGrafter"/>
</dbReference>
<evidence type="ECO:0000313" key="9">
    <source>
        <dbReference type="Proteomes" id="UP000028488"/>
    </source>
</evidence>
<feature type="transmembrane region" description="Helical" evidence="6">
    <location>
        <begin position="143"/>
        <end position="167"/>
    </location>
</feature>
<dbReference type="PANTHER" id="PTHR30177">
    <property type="entry name" value="GLYCINE BETAINE/L-PROLINE TRANSPORT SYSTEM PERMEASE PROTEIN PROW"/>
    <property type="match status" value="1"/>
</dbReference>
<reference evidence="8 9" key="1">
    <citation type="submission" date="2014-07" db="EMBL/GenBank/DDBJ databases">
        <title>Genome Sequence of Rhodococcus opacus Strain R7, a Biodegrader of Mono- and Polycyclic Aromatic Hydrocarbons.</title>
        <authorList>
            <person name="Di Gennaro P."/>
            <person name="Zampolli J."/>
            <person name="Presti I."/>
            <person name="Cappelletti M."/>
            <person name="D'Ursi P."/>
            <person name="Orro A."/>
            <person name="Mezzelani A."/>
            <person name="Milanesi L."/>
        </authorList>
    </citation>
    <scope>NUCLEOTIDE SEQUENCE [LARGE SCALE GENOMIC DNA]</scope>
    <source>
        <strain evidence="8 9">R7</strain>
    </source>
</reference>
<dbReference type="PROSITE" id="PS50928">
    <property type="entry name" value="ABC_TM1"/>
    <property type="match status" value="1"/>
</dbReference>
<sequence length="232" mass="24501">MRWLIDNFSVVVDLTKTHLYLALVPLLIGLLIAVPVGTAIRGASWLRKITLIVAGIAFTIPSLALFVTIPSVVGLQILDPLNVVIALTIYSTALLIRAVPEALDSVPADVVDSATAMGFTRLRRALTVELPLALPVLVANVRVVAVTNISLVSVGSLIGIGGLGTLFTQGYQRDYPDQILAGIIAIVVLALAFDLLLFLVGRALTPWTRQQKVRRTPLVAGQSAAPAAGEAS</sequence>
<accession>A0A076EH17</accession>
<dbReference type="InterPro" id="IPR000515">
    <property type="entry name" value="MetI-like"/>
</dbReference>
<dbReference type="AlphaFoldDB" id="A0A076EH17"/>
<feature type="transmembrane region" description="Helical" evidence="6">
    <location>
        <begin position="179"/>
        <end position="205"/>
    </location>
</feature>
<gene>
    <name evidence="8" type="ORF">EP51_10630</name>
</gene>
<keyword evidence="2 6" id="KW-0813">Transport</keyword>
<name>A0A076EH17_RHOOP</name>
<keyword evidence="3 6" id="KW-0812">Transmembrane</keyword>
<evidence type="ECO:0000256" key="1">
    <source>
        <dbReference type="ARBA" id="ARBA00004141"/>
    </source>
</evidence>
<protein>
    <submittedName>
        <fullName evidence="8">ABC transporter permease</fullName>
    </submittedName>
</protein>
<feature type="transmembrane region" description="Helical" evidence="6">
    <location>
        <begin position="81"/>
        <end position="99"/>
    </location>
</feature>
<dbReference type="Gene3D" id="1.10.3720.10">
    <property type="entry name" value="MetI-like"/>
    <property type="match status" value="1"/>
</dbReference>
<dbReference type="Pfam" id="PF00528">
    <property type="entry name" value="BPD_transp_1"/>
    <property type="match status" value="1"/>
</dbReference>
<keyword evidence="5 6" id="KW-0472">Membrane</keyword>
<dbReference type="PANTHER" id="PTHR30177:SF4">
    <property type="entry name" value="OSMOPROTECTANT IMPORT PERMEASE PROTEIN OSMW"/>
    <property type="match status" value="1"/>
</dbReference>
<dbReference type="GeneID" id="69890385"/>
<dbReference type="RefSeq" id="WP_005239327.1">
    <property type="nucleotide sequence ID" value="NZ_CP008947.1"/>
</dbReference>
<dbReference type="GO" id="GO:0005886">
    <property type="term" value="C:plasma membrane"/>
    <property type="evidence" value="ECO:0007669"/>
    <property type="project" value="UniProtKB-SubCell"/>
</dbReference>
<comment type="subcellular location">
    <subcellularLocation>
        <location evidence="6">Cell membrane</location>
        <topology evidence="6">Multi-pass membrane protein</topology>
    </subcellularLocation>
    <subcellularLocation>
        <location evidence="1">Membrane</location>
        <topology evidence="1">Multi-pass membrane protein</topology>
    </subcellularLocation>
</comment>
<evidence type="ECO:0000256" key="3">
    <source>
        <dbReference type="ARBA" id="ARBA00022692"/>
    </source>
</evidence>
<evidence type="ECO:0000313" key="8">
    <source>
        <dbReference type="EMBL" id="AII05041.1"/>
    </source>
</evidence>
<organism evidence="8 9">
    <name type="scientific">Rhodococcus opacus</name>
    <name type="common">Nocardia opaca</name>
    <dbReference type="NCBI Taxonomy" id="37919"/>
    <lineage>
        <taxon>Bacteria</taxon>
        <taxon>Bacillati</taxon>
        <taxon>Actinomycetota</taxon>
        <taxon>Actinomycetes</taxon>
        <taxon>Mycobacteriales</taxon>
        <taxon>Nocardiaceae</taxon>
        <taxon>Rhodococcus</taxon>
    </lineage>
</organism>
<comment type="similarity">
    <text evidence="6">Belongs to the binding-protein-dependent transport system permease family.</text>
</comment>
<evidence type="ECO:0000256" key="4">
    <source>
        <dbReference type="ARBA" id="ARBA00022989"/>
    </source>
</evidence>
<dbReference type="InterPro" id="IPR051204">
    <property type="entry name" value="ABC_transp_perm/SBD"/>
</dbReference>
<dbReference type="CDD" id="cd06261">
    <property type="entry name" value="TM_PBP2"/>
    <property type="match status" value="1"/>
</dbReference>
<keyword evidence="4 6" id="KW-1133">Transmembrane helix</keyword>
<evidence type="ECO:0000259" key="7">
    <source>
        <dbReference type="PROSITE" id="PS50928"/>
    </source>
</evidence>
<evidence type="ECO:0000256" key="5">
    <source>
        <dbReference type="ARBA" id="ARBA00023136"/>
    </source>
</evidence>
<dbReference type="InterPro" id="IPR035906">
    <property type="entry name" value="MetI-like_sf"/>
</dbReference>
<feature type="transmembrane region" description="Helical" evidence="6">
    <location>
        <begin position="20"/>
        <end position="40"/>
    </location>
</feature>
<dbReference type="eggNOG" id="COG1174">
    <property type="taxonomic scope" value="Bacteria"/>
</dbReference>
<evidence type="ECO:0000256" key="6">
    <source>
        <dbReference type="RuleBase" id="RU363032"/>
    </source>
</evidence>
<dbReference type="EMBL" id="CP008947">
    <property type="protein sequence ID" value="AII05041.1"/>
    <property type="molecule type" value="Genomic_DNA"/>
</dbReference>
<evidence type="ECO:0000256" key="2">
    <source>
        <dbReference type="ARBA" id="ARBA00022448"/>
    </source>
</evidence>
<dbReference type="SUPFAM" id="SSF161098">
    <property type="entry name" value="MetI-like"/>
    <property type="match status" value="1"/>
</dbReference>
<proteinExistence type="inferred from homology"/>
<feature type="transmembrane region" description="Helical" evidence="6">
    <location>
        <begin position="49"/>
        <end position="69"/>
    </location>
</feature>